<organism evidence="2 3">
    <name type="scientific">Dothidotthia symphoricarpi CBS 119687</name>
    <dbReference type="NCBI Taxonomy" id="1392245"/>
    <lineage>
        <taxon>Eukaryota</taxon>
        <taxon>Fungi</taxon>
        <taxon>Dikarya</taxon>
        <taxon>Ascomycota</taxon>
        <taxon>Pezizomycotina</taxon>
        <taxon>Dothideomycetes</taxon>
        <taxon>Pleosporomycetidae</taxon>
        <taxon>Pleosporales</taxon>
        <taxon>Dothidotthiaceae</taxon>
        <taxon>Dothidotthia</taxon>
    </lineage>
</organism>
<evidence type="ECO:0000313" key="3">
    <source>
        <dbReference type="Proteomes" id="UP000799771"/>
    </source>
</evidence>
<evidence type="ECO:0000313" key="2">
    <source>
        <dbReference type="EMBL" id="KAF2126871.1"/>
    </source>
</evidence>
<accession>A0A6A6A893</accession>
<feature type="region of interest" description="Disordered" evidence="1">
    <location>
        <begin position="1"/>
        <end position="59"/>
    </location>
</feature>
<dbReference type="Proteomes" id="UP000799771">
    <property type="component" value="Unassembled WGS sequence"/>
</dbReference>
<dbReference type="AlphaFoldDB" id="A0A6A6A893"/>
<proteinExistence type="predicted"/>
<gene>
    <name evidence="2" type="ORF">P153DRAFT_71929</name>
</gene>
<dbReference type="GeneID" id="54413796"/>
<feature type="compositionally biased region" description="Basic residues" evidence="1">
    <location>
        <begin position="33"/>
        <end position="42"/>
    </location>
</feature>
<feature type="compositionally biased region" description="Polar residues" evidence="1">
    <location>
        <begin position="19"/>
        <end position="31"/>
    </location>
</feature>
<evidence type="ECO:0000256" key="1">
    <source>
        <dbReference type="SAM" id="MobiDB-lite"/>
    </source>
</evidence>
<feature type="compositionally biased region" description="Basic and acidic residues" evidence="1">
    <location>
        <begin position="49"/>
        <end position="59"/>
    </location>
</feature>
<feature type="compositionally biased region" description="Polar residues" evidence="1">
    <location>
        <begin position="191"/>
        <end position="202"/>
    </location>
</feature>
<name>A0A6A6A893_9PLEO</name>
<dbReference type="EMBL" id="ML977512">
    <property type="protein sequence ID" value="KAF2126871.1"/>
    <property type="molecule type" value="Genomic_DNA"/>
</dbReference>
<protein>
    <submittedName>
        <fullName evidence="2">Uncharacterized protein</fullName>
    </submittedName>
</protein>
<dbReference type="RefSeq" id="XP_033521263.1">
    <property type="nucleotide sequence ID" value="XM_033673364.1"/>
</dbReference>
<feature type="region of interest" description="Disordered" evidence="1">
    <location>
        <begin position="140"/>
        <end position="233"/>
    </location>
</feature>
<feature type="compositionally biased region" description="Basic and acidic residues" evidence="1">
    <location>
        <begin position="207"/>
        <end position="216"/>
    </location>
</feature>
<keyword evidence="3" id="KW-1185">Reference proteome</keyword>
<feature type="compositionally biased region" description="Polar residues" evidence="1">
    <location>
        <begin position="172"/>
        <end position="184"/>
    </location>
</feature>
<sequence>MSGGSGEANDSEQEPAPSKLSTSKISSTFSMRKSLRRTKSRVQRALQSKQEREETAAEKTNRMWQEWQEFVGVYLRLDVSTPFSSGVYKEANNRFVVPGMEPQYPAETTPTPSIRYGLVLQGTEHGDLYNRYWTIGDRFSGSRDSLSDGAPSVKAPSTTRAELGRQLPVVDSSPSTGVDQNSPICNPPQVPESSTAEISTASVVDESQIHENRKDSFVPPSAKPCQSMAAYAP</sequence>
<reference evidence="2" key="1">
    <citation type="journal article" date="2020" name="Stud. Mycol.">
        <title>101 Dothideomycetes genomes: a test case for predicting lifestyles and emergence of pathogens.</title>
        <authorList>
            <person name="Haridas S."/>
            <person name="Albert R."/>
            <person name="Binder M."/>
            <person name="Bloem J."/>
            <person name="Labutti K."/>
            <person name="Salamov A."/>
            <person name="Andreopoulos B."/>
            <person name="Baker S."/>
            <person name="Barry K."/>
            <person name="Bills G."/>
            <person name="Bluhm B."/>
            <person name="Cannon C."/>
            <person name="Castanera R."/>
            <person name="Culley D."/>
            <person name="Daum C."/>
            <person name="Ezra D."/>
            <person name="Gonzalez J."/>
            <person name="Henrissat B."/>
            <person name="Kuo A."/>
            <person name="Liang C."/>
            <person name="Lipzen A."/>
            <person name="Lutzoni F."/>
            <person name="Magnuson J."/>
            <person name="Mondo S."/>
            <person name="Nolan M."/>
            <person name="Ohm R."/>
            <person name="Pangilinan J."/>
            <person name="Park H.-J."/>
            <person name="Ramirez L."/>
            <person name="Alfaro M."/>
            <person name="Sun H."/>
            <person name="Tritt A."/>
            <person name="Yoshinaga Y."/>
            <person name="Zwiers L.-H."/>
            <person name="Turgeon B."/>
            <person name="Goodwin S."/>
            <person name="Spatafora J."/>
            <person name="Crous P."/>
            <person name="Grigoriev I."/>
        </authorList>
    </citation>
    <scope>NUCLEOTIDE SEQUENCE</scope>
    <source>
        <strain evidence="2">CBS 119687</strain>
    </source>
</reference>